<dbReference type="PANTHER" id="PTHR28259:SF1">
    <property type="entry name" value="FLUORIDE EXPORT PROTEIN 1-RELATED"/>
    <property type="match status" value="1"/>
</dbReference>
<name>A0ABW1J9N3_9ACTN</name>
<comment type="similarity">
    <text evidence="7 10">Belongs to the fluoride channel Fluc/FEX (TC 1.A.43) family.</text>
</comment>
<feature type="binding site" evidence="10">
    <location>
        <position position="76"/>
    </location>
    <ligand>
        <name>Na(+)</name>
        <dbReference type="ChEBI" id="CHEBI:29101"/>
        <note>structural</note>
    </ligand>
</feature>
<evidence type="ECO:0000256" key="7">
    <source>
        <dbReference type="ARBA" id="ARBA00035120"/>
    </source>
</evidence>
<dbReference type="InterPro" id="IPR003691">
    <property type="entry name" value="FluC"/>
</dbReference>
<evidence type="ECO:0000256" key="5">
    <source>
        <dbReference type="ARBA" id="ARBA00023136"/>
    </source>
</evidence>
<reference evidence="12" key="1">
    <citation type="journal article" date="2019" name="Int. J. Syst. Evol. Microbiol.">
        <title>The Global Catalogue of Microorganisms (GCM) 10K type strain sequencing project: providing services to taxonomists for standard genome sequencing and annotation.</title>
        <authorList>
            <consortium name="The Broad Institute Genomics Platform"/>
            <consortium name="The Broad Institute Genome Sequencing Center for Infectious Disease"/>
            <person name="Wu L."/>
            <person name="Ma J."/>
        </authorList>
    </citation>
    <scope>NUCLEOTIDE SEQUENCE [LARGE SCALE GENOMIC DNA]</scope>
    <source>
        <strain evidence="12">KACC 14249</strain>
    </source>
</reference>
<evidence type="ECO:0000313" key="12">
    <source>
        <dbReference type="Proteomes" id="UP001596189"/>
    </source>
</evidence>
<dbReference type="Pfam" id="PF02537">
    <property type="entry name" value="CRCB"/>
    <property type="match status" value="1"/>
</dbReference>
<keyword evidence="4 10" id="KW-1133">Transmembrane helix</keyword>
<comment type="activity regulation">
    <text evidence="10">Na(+) is not transported, but it plays an essential structural role and its presence is essential for fluoride channel function.</text>
</comment>
<keyword evidence="10" id="KW-0915">Sodium</keyword>
<comment type="function">
    <text evidence="9 10">Fluoride-specific ion channel. Important for reducing fluoride concentration in the cell, thus reducing its toxicity.</text>
</comment>
<accession>A0ABW1J9N3</accession>
<evidence type="ECO:0000256" key="10">
    <source>
        <dbReference type="HAMAP-Rule" id="MF_00454"/>
    </source>
</evidence>
<evidence type="ECO:0000256" key="4">
    <source>
        <dbReference type="ARBA" id="ARBA00022989"/>
    </source>
</evidence>
<proteinExistence type="inferred from homology"/>
<evidence type="ECO:0000313" key="11">
    <source>
        <dbReference type="EMBL" id="MFC6005957.1"/>
    </source>
</evidence>
<evidence type="ECO:0000256" key="2">
    <source>
        <dbReference type="ARBA" id="ARBA00022475"/>
    </source>
</evidence>
<feature type="binding site" evidence="10">
    <location>
        <position position="73"/>
    </location>
    <ligand>
        <name>Na(+)</name>
        <dbReference type="ChEBI" id="CHEBI:29101"/>
        <note>structural</note>
    </ligand>
</feature>
<comment type="subcellular location">
    <subcellularLocation>
        <location evidence="1 10">Cell membrane</location>
        <topology evidence="1 10">Multi-pass membrane protein</topology>
    </subcellularLocation>
</comment>
<feature type="transmembrane region" description="Helical" evidence="10">
    <location>
        <begin position="32"/>
        <end position="50"/>
    </location>
</feature>
<evidence type="ECO:0000256" key="8">
    <source>
        <dbReference type="ARBA" id="ARBA00035585"/>
    </source>
</evidence>
<keyword evidence="10" id="KW-0479">Metal-binding</keyword>
<evidence type="ECO:0000256" key="9">
    <source>
        <dbReference type="ARBA" id="ARBA00049940"/>
    </source>
</evidence>
<keyword evidence="5 10" id="KW-0472">Membrane</keyword>
<evidence type="ECO:0000256" key="1">
    <source>
        <dbReference type="ARBA" id="ARBA00004651"/>
    </source>
</evidence>
<keyword evidence="10" id="KW-0813">Transport</keyword>
<evidence type="ECO:0000256" key="6">
    <source>
        <dbReference type="ARBA" id="ARBA00023303"/>
    </source>
</evidence>
<keyword evidence="12" id="KW-1185">Reference proteome</keyword>
<comment type="catalytic activity">
    <reaction evidence="8">
        <text>fluoride(in) = fluoride(out)</text>
        <dbReference type="Rhea" id="RHEA:76159"/>
        <dbReference type="ChEBI" id="CHEBI:17051"/>
    </reaction>
    <physiologicalReaction direction="left-to-right" evidence="8">
        <dbReference type="Rhea" id="RHEA:76160"/>
    </physiologicalReaction>
</comment>
<dbReference type="RefSeq" id="WP_345716826.1">
    <property type="nucleotide sequence ID" value="NZ_BAABFP010000005.1"/>
</dbReference>
<protein>
    <recommendedName>
        <fullName evidence="10">Fluoride-specific ion channel FluC</fullName>
    </recommendedName>
</protein>
<dbReference type="EMBL" id="JBHSRD010000002">
    <property type="protein sequence ID" value="MFC6005957.1"/>
    <property type="molecule type" value="Genomic_DNA"/>
</dbReference>
<gene>
    <name evidence="10 11" type="primary">crcB</name>
    <name evidence="10" type="synonym">fluC</name>
    <name evidence="11" type="ORF">ACFQDO_02340</name>
</gene>
<sequence length="124" mass="12643">MTLVLVAAGGAAGAVARYVIDQVVTARRRGPFPWGTYVVNVVGCLVLGTVAGAARGTDAPDWLLPLLGTGLCGGLTTFSTFSFETWRLAEDGEWWRAAANVGASLATGLAAVAVGFAAATALWS</sequence>
<dbReference type="PANTHER" id="PTHR28259">
    <property type="entry name" value="FLUORIDE EXPORT PROTEIN 1-RELATED"/>
    <property type="match status" value="1"/>
</dbReference>
<feature type="transmembrane region" description="Helical" evidence="10">
    <location>
        <begin position="62"/>
        <end position="83"/>
    </location>
</feature>
<dbReference type="NCBIfam" id="TIGR00494">
    <property type="entry name" value="crcB"/>
    <property type="match status" value="1"/>
</dbReference>
<organism evidence="11 12">
    <name type="scientific">Angustibacter luteus</name>
    <dbReference type="NCBI Taxonomy" id="658456"/>
    <lineage>
        <taxon>Bacteria</taxon>
        <taxon>Bacillati</taxon>
        <taxon>Actinomycetota</taxon>
        <taxon>Actinomycetes</taxon>
        <taxon>Kineosporiales</taxon>
        <taxon>Kineosporiaceae</taxon>
    </lineage>
</organism>
<keyword evidence="6 10" id="KW-0407">Ion channel</keyword>
<evidence type="ECO:0000256" key="3">
    <source>
        <dbReference type="ARBA" id="ARBA00022692"/>
    </source>
</evidence>
<keyword evidence="10" id="KW-0406">Ion transport</keyword>
<dbReference type="Proteomes" id="UP001596189">
    <property type="component" value="Unassembled WGS sequence"/>
</dbReference>
<dbReference type="HAMAP" id="MF_00454">
    <property type="entry name" value="FluC"/>
    <property type="match status" value="1"/>
</dbReference>
<comment type="caution">
    <text evidence="11">The sequence shown here is derived from an EMBL/GenBank/DDBJ whole genome shotgun (WGS) entry which is preliminary data.</text>
</comment>
<keyword evidence="2 10" id="KW-1003">Cell membrane</keyword>
<keyword evidence="3 10" id="KW-0812">Transmembrane</keyword>
<feature type="transmembrane region" description="Helical" evidence="10">
    <location>
        <begin position="103"/>
        <end position="123"/>
    </location>
</feature>